<name>A0A1H7T9A2_9ACTN</name>
<feature type="transmembrane region" description="Helical" evidence="8">
    <location>
        <begin position="315"/>
        <end position="335"/>
    </location>
</feature>
<keyword evidence="7 8" id="KW-0472">Membrane</keyword>
<feature type="transmembrane region" description="Helical" evidence="8">
    <location>
        <begin position="289"/>
        <end position="308"/>
    </location>
</feature>
<sequence length="479" mass="50832">MGRSWAWRPVTLIALLLPAALLTASTGYGYHRDELYFRVLAWHPAWGYVDQPPMTPLLTRAGIALFGDTQTGIRVFPALAAAVLVVLVSLIARELGGGAVAQVLAALGAATGTYPLIAGHFSLTISYDLPLWAAAVLFMLRALTRGQPRWWLAAGAVVGVATYNKHLIALLVLGLAAGLLLAGPRRTLASPWLWGGALLAVVLAVPNLVYQATHGWPQLAMAAALSDTKGGEMRALFVPMQVVLFGPAAAVIAAFGFARMWRDRRVRALAVAYPVAAALTLASGGRFDYTGGLIAMLFAAGCVSVESAGRARVRAAYAGLAATGLLSAVIALPVIPEARLAATPVPAINETARESVGWPRFAATVRRVLDELPESERARAVVLTGSYGEYGALRRAGLTRVYSGHNQLHEYGPPPADATIAVVVNIGPRGRALFASCEERARVDNGVGVDNEEQGLPVHLCRTPAQPWPALWPRFQHYS</sequence>
<keyword evidence="11" id="KW-1185">Reference proteome</keyword>
<dbReference type="RefSeq" id="WP_091101336.1">
    <property type="nucleotide sequence ID" value="NZ_FOBF01000007.1"/>
</dbReference>
<feature type="transmembrane region" description="Helical" evidence="8">
    <location>
        <begin position="150"/>
        <end position="180"/>
    </location>
</feature>
<keyword evidence="2" id="KW-1003">Cell membrane</keyword>
<feature type="transmembrane region" description="Helical" evidence="8">
    <location>
        <begin position="192"/>
        <end position="213"/>
    </location>
</feature>
<keyword evidence="3" id="KW-0328">Glycosyltransferase</keyword>
<dbReference type="Proteomes" id="UP000198953">
    <property type="component" value="Unassembled WGS sequence"/>
</dbReference>
<accession>A0A1H7T9A2</accession>
<evidence type="ECO:0000256" key="4">
    <source>
        <dbReference type="ARBA" id="ARBA00022679"/>
    </source>
</evidence>
<evidence type="ECO:0000256" key="1">
    <source>
        <dbReference type="ARBA" id="ARBA00004651"/>
    </source>
</evidence>
<feature type="domain" description="Glycosyltransferase RgtA/B/C/D-like" evidence="9">
    <location>
        <begin position="50"/>
        <end position="210"/>
    </location>
</feature>
<dbReference type="GO" id="GO:0005886">
    <property type="term" value="C:plasma membrane"/>
    <property type="evidence" value="ECO:0007669"/>
    <property type="project" value="UniProtKB-SubCell"/>
</dbReference>
<reference evidence="10 11" key="1">
    <citation type="submission" date="2016-10" db="EMBL/GenBank/DDBJ databases">
        <authorList>
            <person name="de Groot N.N."/>
        </authorList>
    </citation>
    <scope>NUCLEOTIDE SEQUENCE [LARGE SCALE GENOMIC DNA]</scope>
    <source>
        <strain evidence="10 11">DSM 43357</strain>
    </source>
</reference>
<evidence type="ECO:0000256" key="3">
    <source>
        <dbReference type="ARBA" id="ARBA00022676"/>
    </source>
</evidence>
<evidence type="ECO:0000256" key="6">
    <source>
        <dbReference type="ARBA" id="ARBA00022989"/>
    </source>
</evidence>
<evidence type="ECO:0000256" key="2">
    <source>
        <dbReference type="ARBA" id="ARBA00022475"/>
    </source>
</evidence>
<dbReference type="InterPro" id="IPR038731">
    <property type="entry name" value="RgtA/B/C-like"/>
</dbReference>
<feature type="transmembrane region" description="Helical" evidence="8">
    <location>
        <begin position="75"/>
        <end position="93"/>
    </location>
</feature>
<dbReference type="GO" id="GO:0009103">
    <property type="term" value="P:lipopolysaccharide biosynthetic process"/>
    <property type="evidence" value="ECO:0007669"/>
    <property type="project" value="UniProtKB-ARBA"/>
</dbReference>
<evidence type="ECO:0000313" key="11">
    <source>
        <dbReference type="Proteomes" id="UP000198953"/>
    </source>
</evidence>
<comment type="subcellular location">
    <subcellularLocation>
        <location evidence="1">Cell membrane</location>
        <topology evidence="1">Multi-pass membrane protein</topology>
    </subcellularLocation>
</comment>
<keyword evidence="5 8" id="KW-0812">Transmembrane</keyword>
<dbReference type="AlphaFoldDB" id="A0A1H7T9A2"/>
<feature type="transmembrane region" description="Helical" evidence="8">
    <location>
        <begin position="265"/>
        <end position="283"/>
    </location>
</feature>
<organism evidence="10 11">
    <name type="scientific">Nonomuraea pusilla</name>
    <dbReference type="NCBI Taxonomy" id="46177"/>
    <lineage>
        <taxon>Bacteria</taxon>
        <taxon>Bacillati</taxon>
        <taxon>Actinomycetota</taxon>
        <taxon>Actinomycetes</taxon>
        <taxon>Streptosporangiales</taxon>
        <taxon>Streptosporangiaceae</taxon>
        <taxon>Nonomuraea</taxon>
    </lineage>
</organism>
<dbReference type="InterPro" id="IPR050297">
    <property type="entry name" value="LipidA_mod_glycosyltrf_83"/>
</dbReference>
<dbReference type="PANTHER" id="PTHR33908">
    <property type="entry name" value="MANNOSYLTRANSFERASE YKCB-RELATED"/>
    <property type="match status" value="1"/>
</dbReference>
<evidence type="ECO:0000256" key="7">
    <source>
        <dbReference type="ARBA" id="ARBA00023136"/>
    </source>
</evidence>
<keyword evidence="4 10" id="KW-0808">Transferase</keyword>
<proteinExistence type="predicted"/>
<dbReference type="STRING" id="46177.SAMN05660976_03398"/>
<protein>
    <submittedName>
        <fullName evidence="10">4-amino-4-deoxy-L-arabinose transferase</fullName>
    </submittedName>
</protein>
<gene>
    <name evidence="10" type="ORF">SAMN05660976_03398</name>
</gene>
<dbReference type="PANTHER" id="PTHR33908:SF11">
    <property type="entry name" value="MEMBRANE PROTEIN"/>
    <property type="match status" value="1"/>
</dbReference>
<feature type="transmembrane region" description="Helical" evidence="8">
    <location>
        <begin position="233"/>
        <end position="258"/>
    </location>
</feature>
<evidence type="ECO:0000259" key="9">
    <source>
        <dbReference type="Pfam" id="PF13231"/>
    </source>
</evidence>
<keyword evidence="6 8" id="KW-1133">Transmembrane helix</keyword>
<dbReference type="GO" id="GO:0016763">
    <property type="term" value="F:pentosyltransferase activity"/>
    <property type="evidence" value="ECO:0007669"/>
    <property type="project" value="TreeGrafter"/>
</dbReference>
<dbReference type="EMBL" id="FOBF01000007">
    <property type="protein sequence ID" value="SEL81313.1"/>
    <property type="molecule type" value="Genomic_DNA"/>
</dbReference>
<evidence type="ECO:0000313" key="10">
    <source>
        <dbReference type="EMBL" id="SEL81313.1"/>
    </source>
</evidence>
<feature type="transmembrane region" description="Helical" evidence="8">
    <location>
        <begin position="99"/>
        <end position="118"/>
    </location>
</feature>
<dbReference type="Pfam" id="PF13231">
    <property type="entry name" value="PMT_2"/>
    <property type="match status" value="1"/>
</dbReference>
<dbReference type="OrthoDB" id="5166595at2"/>
<evidence type="ECO:0000256" key="5">
    <source>
        <dbReference type="ARBA" id="ARBA00022692"/>
    </source>
</evidence>
<evidence type="ECO:0000256" key="8">
    <source>
        <dbReference type="SAM" id="Phobius"/>
    </source>
</evidence>